<dbReference type="PANTHER" id="PTHR46268">
    <property type="entry name" value="STRESS RESPONSE PROTEIN NHAX"/>
    <property type="match status" value="1"/>
</dbReference>
<dbReference type="InterPro" id="IPR014729">
    <property type="entry name" value="Rossmann-like_a/b/a_fold"/>
</dbReference>
<dbReference type="CDD" id="cd00293">
    <property type="entry name" value="USP-like"/>
    <property type="match status" value="1"/>
</dbReference>
<dbReference type="OrthoDB" id="9788959at2"/>
<organism evidence="3 4">
    <name type="scientific">Maribacter orientalis</name>
    <dbReference type="NCBI Taxonomy" id="228957"/>
    <lineage>
        <taxon>Bacteria</taxon>
        <taxon>Pseudomonadati</taxon>
        <taxon>Bacteroidota</taxon>
        <taxon>Flavobacteriia</taxon>
        <taxon>Flavobacteriales</taxon>
        <taxon>Flavobacteriaceae</taxon>
        <taxon>Maribacter</taxon>
    </lineage>
</organism>
<gene>
    <name evidence="3" type="ORF">SAMN04488008_10183</name>
</gene>
<proteinExistence type="inferred from homology"/>
<comment type="similarity">
    <text evidence="1">Belongs to the universal stress protein A family.</text>
</comment>
<dbReference type="AlphaFoldDB" id="A0A1H7F910"/>
<protein>
    <submittedName>
        <fullName evidence="3">Nucleotide-binding universal stress protein, UspA family</fullName>
    </submittedName>
</protein>
<dbReference type="PANTHER" id="PTHR46268:SF6">
    <property type="entry name" value="UNIVERSAL STRESS PROTEIN UP12"/>
    <property type="match status" value="1"/>
</dbReference>
<dbReference type="EMBL" id="FNZN01000001">
    <property type="protein sequence ID" value="SEK22184.1"/>
    <property type="molecule type" value="Genomic_DNA"/>
</dbReference>
<evidence type="ECO:0000313" key="3">
    <source>
        <dbReference type="EMBL" id="SEK22184.1"/>
    </source>
</evidence>
<dbReference type="Pfam" id="PF00582">
    <property type="entry name" value="Usp"/>
    <property type="match status" value="1"/>
</dbReference>
<dbReference type="STRING" id="228957.SAMN04488008_10183"/>
<reference evidence="4" key="1">
    <citation type="submission" date="2016-10" db="EMBL/GenBank/DDBJ databases">
        <authorList>
            <person name="Varghese N."/>
            <person name="Submissions S."/>
        </authorList>
    </citation>
    <scope>NUCLEOTIDE SEQUENCE [LARGE SCALE GENOMIC DNA]</scope>
    <source>
        <strain evidence="4">DSM 16471</strain>
    </source>
</reference>
<accession>A0A1H7F910</accession>
<feature type="domain" description="UspA" evidence="2">
    <location>
        <begin position="3"/>
        <end position="149"/>
    </location>
</feature>
<evidence type="ECO:0000256" key="1">
    <source>
        <dbReference type="ARBA" id="ARBA00008791"/>
    </source>
</evidence>
<dbReference type="Gene3D" id="3.40.50.620">
    <property type="entry name" value="HUPs"/>
    <property type="match status" value="2"/>
</dbReference>
<evidence type="ECO:0000313" key="4">
    <source>
        <dbReference type="Proteomes" id="UP000198990"/>
    </source>
</evidence>
<name>A0A1H7F910_9FLAO</name>
<dbReference type="RefSeq" id="WP_091618641.1">
    <property type="nucleotide sequence ID" value="NZ_FNZN01000001.1"/>
</dbReference>
<dbReference type="Proteomes" id="UP000198990">
    <property type="component" value="Unassembled WGS sequence"/>
</dbReference>
<keyword evidence="4" id="KW-1185">Reference proteome</keyword>
<sequence>MEKRIVLPTDFSNNALNAIEYAIDLHKNQKCVFYILNAFWGDKEPTDIAPLIPERGDVEYTSAKKFSEDGLTTLLPIVQLRSKNSKHRYHTLSSYSSLLFALKDSIAKNNIELVVMGTKGTSDEEETLFGSNTLSIMEYITECPILAVPGHYTFSGLKKIVFPTDYEMVFNENKLKYILEIAKSNKSEIQILHIKKERKLDESQEKNKGILESIFKGVAYSFHVLTGIAVNKGIHSFIESETCDLVVFLDEKSNYLGNELPKFLVKEIKSHLMIPVLVINP</sequence>
<evidence type="ECO:0000259" key="2">
    <source>
        <dbReference type="Pfam" id="PF00582"/>
    </source>
</evidence>
<dbReference type="InterPro" id="IPR006016">
    <property type="entry name" value="UspA"/>
</dbReference>
<dbReference type="SUPFAM" id="SSF52402">
    <property type="entry name" value="Adenine nucleotide alpha hydrolases-like"/>
    <property type="match status" value="2"/>
</dbReference>